<dbReference type="Gene3D" id="3.40.1160.10">
    <property type="entry name" value="Acetylglutamate kinase-like"/>
    <property type="match status" value="2"/>
</dbReference>
<dbReference type="AlphaFoldDB" id="A0A1E4TV75"/>
<dbReference type="PIRSF" id="PIRSF000729">
    <property type="entry name" value="GK"/>
    <property type="match status" value="1"/>
</dbReference>
<keyword evidence="1" id="KW-0963">Cytoplasm</keyword>
<keyword evidence="5" id="KW-0547">Nucleotide-binding</keyword>
<dbReference type="InterPro" id="IPR001057">
    <property type="entry name" value="Glu/AcGlu_kinase"/>
</dbReference>
<evidence type="ECO:0000256" key="7">
    <source>
        <dbReference type="ARBA" id="ARBA00022840"/>
    </source>
</evidence>
<evidence type="ECO:0000256" key="3">
    <source>
        <dbReference type="ARBA" id="ARBA00022650"/>
    </source>
</evidence>
<dbReference type="PRINTS" id="PR00474">
    <property type="entry name" value="GLU5KINASE"/>
</dbReference>
<dbReference type="PANTHER" id="PTHR43654">
    <property type="entry name" value="GLUTAMATE 5-KINASE"/>
    <property type="match status" value="1"/>
</dbReference>
<dbReference type="InterPro" id="IPR005715">
    <property type="entry name" value="Glu_5kinase/COase_Synthase"/>
</dbReference>
<organism evidence="9 10">
    <name type="scientific">Pachysolen tannophilus NRRL Y-2460</name>
    <dbReference type="NCBI Taxonomy" id="669874"/>
    <lineage>
        <taxon>Eukaryota</taxon>
        <taxon>Fungi</taxon>
        <taxon>Dikarya</taxon>
        <taxon>Ascomycota</taxon>
        <taxon>Saccharomycotina</taxon>
        <taxon>Pichiomycetes</taxon>
        <taxon>Pachysolenaceae</taxon>
        <taxon>Pachysolen</taxon>
    </lineage>
</organism>
<dbReference type="PANTHER" id="PTHR43654:SF3">
    <property type="entry name" value="GLUTAMATE 5-KINASE"/>
    <property type="match status" value="1"/>
</dbReference>
<dbReference type="Pfam" id="PF01472">
    <property type="entry name" value="PUA"/>
    <property type="match status" value="1"/>
</dbReference>
<sequence length="405" mass="45198">MSSIVETVVKLRRQGHKIILVSSGAIAFGMQRVDIAKKPKHLSQVQALAAIGQGRLIALWDDLFGQLNQPIAQILLTRNDITNYTQFQNAKTTIDELLKMDIVPIVNENDTLSIREIQFGDNDTLSAVTAGMCNSDYLFLMTDVDCLYTDNPRTNADAKPVMVVKDFKNLKVNATTCGSAVGTGGMKTKIIAAELGASAGVTTVVLNSGHPENILKIVEYSEKFDDFDFDIDESITDEQFILQNELEYKRLLENDMPLHTRFLASKHFSVKDKEFWLLHGLKSAGSIIIDPGCYKAISNVNKAGLLPVGIIAVEGSFHELECVSIKLGFRNKDNTLNTHKPLIEVGRARCNYSSTEIDKIKNSQSHDIFKILGYFESEYVVHRENFAFPLHLNIDVEKIIEENDK</sequence>
<dbReference type="GO" id="GO:1901607">
    <property type="term" value="P:alpha-amino acid biosynthetic process"/>
    <property type="evidence" value="ECO:0007669"/>
    <property type="project" value="UniProtKB-ARBA"/>
</dbReference>
<reference evidence="10" key="1">
    <citation type="submission" date="2016-05" db="EMBL/GenBank/DDBJ databases">
        <title>Comparative genomics of biotechnologically important yeasts.</title>
        <authorList>
            <consortium name="DOE Joint Genome Institute"/>
            <person name="Riley R."/>
            <person name="Haridas S."/>
            <person name="Wolfe K.H."/>
            <person name="Lopes M.R."/>
            <person name="Hittinger C.T."/>
            <person name="Goker M."/>
            <person name="Salamov A."/>
            <person name="Wisecaver J."/>
            <person name="Long T.M."/>
            <person name="Aerts A.L."/>
            <person name="Barry K."/>
            <person name="Choi C."/>
            <person name="Clum A."/>
            <person name="Coughlan A.Y."/>
            <person name="Deshpande S."/>
            <person name="Douglass A.P."/>
            <person name="Hanson S.J."/>
            <person name="Klenk H.-P."/>
            <person name="Labutti K."/>
            <person name="Lapidus A."/>
            <person name="Lindquist E."/>
            <person name="Lipzen A."/>
            <person name="Meier-Kolthoff J.P."/>
            <person name="Ohm R.A."/>
            <person name="Otillar R.P."/>
            <person name="Pangilinan J."/>
            <person name="Peng Y."/>
            <person name="Rokas A."/>
            <person name="Rosa C.A."/>
            <person name="Scheuner C."/>
            <person name="Sibirny A.A."/>
            <person name="Slot J.C."/>
            <person name="Stielow J.B."/>
            <person name="Sun H."/>
            <person name="Kurtzman C.P."/>
            <person name="Blackwell M."/>
            <person name="Grigoriev I.V."/>
            <person name="Jeffries T.W."/>
        </authorList>
    </citation>
    <scope>NUCLEOTIDE SEQUENCE [LARGE SCALE GENOMIC DNA]</scope>
    <source>
        <strain evidence="10">NRRL Y-2460</strain>
    </source>
</reference>
<dbReference type="GO" id="GO:0004349">
    <property type="term" value="F:glutamate 5-kinase activity"/>
    <property type="evidence" value="ECO:0007669"/>
    <property type="project" value="InterPro"/>
</dbReference>
<dbReference type="SUPFAM" id="SSF88697">
    <property type="entry name" value="PUA domain-like"/>
    <property type="match status" value="1"/>
</dbReference>
<dbReference type="EMBL" id="KV454014">
    <property type="protein sequence ID" value="ODV95636.1"/>
    <property type="molecule type" value="Genomic_DNA"/>
</dbReference>
<dbReference type="InterPro" id="IPR036974">
    <property type="entry name" value="PUA_sf"/>
</dbReference>
<dbReference type="FunFam" id="3.40.1160.10:FF:000018">
    <property type="entry name" value="Glutamate 5-kinase"/>
    <property type="match status" value="1"/>
</dbReference>
<dbReference type="InterPro" id="IPR011529">
    <property type="entry name" value="Glu_5kinase"/>
</dbReference>
<gene>
    <name evidence="9" type="ORF">PACTADRAFT_50332</name>
</gene>
<feature type="domain" description="PUA" evidence="8">
    <location>
        <begin position="285"/>
        <end position="381"/>
    </location>
</feature>
<dbReference type="CDD" id="cd21157">
    <property type="entry name" value="PUA_G5K"/>
    <property type="match status" value="1"/>
</dbReference>
<dbReference type="InterPro" id="IPR015947">
    <property type="entry name" value="PUA-like_sf"/>
</dbReference>
<evidence type="ECO:0000256" key="2">
    <source>
        <dbReference type="ARBA" id="ARBA00022605"/>
    </source>
</evidence>
<dbReference type="SUPFAM" id="SSF53633">
    <property type="entry name" value="Carbamate kinase-like"/>
    <property type="match status" value="1"/>
</dbReference>
<evidence type="ECO:0000313" key="9">
    <source>
        <dbReference type="EMBL" id="ODV95636.1"/>
    </source>
</evidence>
<keyword evidence="2" id="KW-0028">Amino-acid biosynthesis</keyword>
<keyword evidence="10" id="KW-1185">Reference proteome</keyword>
<protein>
    <recommendedName>
        <fullName evidence="8">PUA domain-containing protein</fullName>
    </recommendedName>
</protein>
<dbReference type="InterPro" id="IPR002478">
    <property type="entry name" value="PUA"/>
</dbReference>
<dbReference type="GO" id="GO:0005524">
    <property type="term" value="F:ATP binding"/>
    <property type="evidence" value="ECO:0007669"/>
    <property type="project" value="UniProtKB-KW"/>
</dbReference>
<dbReference type="InterPro" id="IPR036393">
    <property type="entry name" value="AceGlu_kinase-like_sf"/>
</dbReference>
<evidence type="ECO:0000256" key="6">
    <source>
        <dbReference type="ARBA" id="ARBA00022777"/>
    </source>
</evidence>
<dbReference type="Proteomes" id="UP000094236">
    <property type="component" value="Unassembled WGS sequence"/>
</dbReference>
<keyword evidence="6" id="KW-0418">Kinase</keyword>
<accession>A0A1E4TV75</accession>
<evidence type="ECO:0000256" key="4">
    <source>
        <dbReference type="ARBA" id="ARBA00022679"/>
    </source>
</evidence>
<dbReference type="CDD" id="cd04242">
    <property type="entry name" value="AAK_G5K_ProB"/>
    <property type="match status" value="1"/>
</dbReference>
<keyword evidence="7" id="KW-0067">ATP-binding</keyword>
<dbReference type="InterPro" id="IPR019797">
    <property type="entry name" value="Glutamate_5-kinase_CS"/>
</dbReference>
<dbReference type="GO" id="GO:0005829">
    <property type="term" value="C:cytosol"/>
    <property type="evidence" value="ECO:0007669"/>
    <property type="project" value="TreeGrafter"/>
</dbReference>
<dbReference type="InterPro" id="IPR001048">
    <property type="entry name" value="Asp/Glu/Uridylate_kinase"/>
</dbReference>
<keyword evidence="4" id="KW-0808">Transferase</keyword>
<evidence type="ECO:0000256" key="5">
    <source>
        <dbReference type="ARBA" id="ARBA00022741"/>
    </source>
</evidence>
<evidence type="ECO:0000256" key="1">
    <source>
        <dbReference type="ARBA" id="ARBA00022490"/>
    </source>
</evidence>
<dbReference type="SMART" id="SM00359">
    <property type="entry name" value="PUA"/>
    <property type="match status" value="1"/>
</dbReference>
<dbReference type="Gene3D" id="2.30.130.10">
    <property type="entry name" value="PUA domain"/>
    <property type="match status" value="1"/>
</dbReference>
<dbReference type="Pfam" id="PF00696">
    <property type="entry name" value="AA_kinase"/>
    <property type="match status" value="1"/>
</dbReference>
<dbReference type="InterPro" id="IPR041739">
    <property type="entry name" value="G5K_ProB"/>
</dbReference>
<dbReference type="PROSITE" id="PS50890">
    <property type="entry name" value="PUA"/>
    <property type="match status" value="1"/>
</dbReference>
<dbReference type="PROSITE" id="PS00902">
    <property type="entry name" value="GLUTAMATE_5_KINASE"/>
    <property type="match status" value="1"/>
</dbReference>
<evidence type="ECO:0000313" key="10">
    <source>
        <dbReference type="Proteomes" id="UP000094236"/>
    </source>
</evidence>
<dbReference type="GO" id="GO:0003723">
    <property type="term" value="F:RNA binding"/>
    <property type="evidence" value="ECO:0007669"/>
    <property type="project" value="InterPro"/>
</dbReference>
<evidence type="ECO:0000259" key="8">
    <source>
        <dbReference type="SMART" id="SM00359"/>
    </source>
</evidence>
<keyword evidence="3" id="KW-0641">Proline biosynthesis</keyword>
<proteinExistence type="predicted"/>
<dbReference type="STRING" id="669874.A0A1E4TV75"/>
<dbReference type="OrthoDB" id="409889at2759"/>
<dbReference type="NCBIfam" id="TIGR01027">
    <property type="entry name" value="proB"/>
    <property type="match status" value="1"/>
</dbReference>
<name>A0A1E4TV75_PACTA</name>
<dbReference type="FunFam" id="2.30.130.10:FF:000008">
    <property type="entry name" value="Glutamate 5-kinase"/>
    <property type="match status" value="1"/>
</dbReference>